<dbReference type="InterPro" id="IPR042099">
    <property type="entry name" value="ANL_N_sf"/>
</dbReference>
<dbReference type="Gene3D" id="3.30.300.30">
    <property type="match status" value="1"/>
</dbReference>
<organism evidence="6 7">
    <name type="scientific">Pendulispora albinea</name>
    <dbReference type="NCBI Taxonomy" id="2741071"/>
    <lineage>
        <taxon>Bacteria</taxon>
        <taxon>Pseudomonadati</taxon>
        <taxon>Myxococcota</taxon>
        <taxon>Myxococcia</taxon>
        <taxon>Myxococcales</taxon>
        <taxon>Sorangiineae</taxon>
        <taxon>Pendulisporaceae</taxon>
        <taxon>Pendulispora</taxon>
    </lineage>
</organism>
<evidence type="ECO:0000256" key="3">
    <source>
        <dbReference type="SAM" id="MobiDB-lite"/>
    </source>
</evidence>
<feature type="domain" description="AMP-dependent synthetase/ligase" evidence="4">
    <location>
        <begin position="9"/>
        <end position="328"/>
    </location>
</feature>
<dbReference type="RefSeq" id="WP_394821806.1">
    <property type="nucleotide sequence ID" value="NZ_CP089984.1"/>
</dbReference>
<dbReference type="PANTHER" id="PTHR43201">
    <property type="entry name" value="ACYL-COA SYNTHETASE"/>
    <property type="match status" value="1"/>
</dbReference>
<evidence type="ECO:0000256" key="2">
    <source>
        <dbReference type="ARBA" id="ARBA00022598"/>
    </source>
</evidence>
<dbReference type="Proteomes" id="UP001370348">
    <property type="component" value="Chromosome"/>
</dbReference>
<dbReference type="SUPFAM" id="SSF56801">
    <property type="entry name" value="Acetyl-CoA synthetase-like"/>
    <property type="match status" value="1"/>
</dbReference>
<evidence type="ECO:0000313" key="7">
    <source>
        <dbReference type="Proteomes" id="UP001370348"/>
    </source>
</evidence>
<dbReference type="PROSITE" id="PS00455">
    <property type="entry name" value="AMP_BINDING"/>
    <property type="match status" value="1"/>
</dbReference>
<name>A0ABZ2LPB2_9BACT</name>
<evidence type="ECO:0000259" key="5">
    <source>
        <dbReference type="Pfam" id="PF13193"/>
    </source>
</evidence>
<dbReference type="EMBL" id="CP089984">
    <property type="protein sequence ID" value="WXB12190.1"/>
    <property type="molecule type" value="Genomic_DNA"/>
</dbReference>
<protein>
    <submittedName>
        <fullName evidence="6">AMP-binding protein</fullName>
    </submittedName>
</protein>
<dbReference type="InterPro" id="IPR000873">
    <property type="entry name" value="AMP-dep_synth/lig_dom"/>
</dbReference>
<dbReference type="InterPro" id="IPR045851">
    <property type="entry name" value="AMP-bd_C_sf"/>
</dbReference>
<feature type="region of interest" description="Disordered" evidence="3">
    <location>
        <begin position="466"/>
        <end position="488"/>
    </location>
</feature>
<gene>
    <name evidence="6" type="ORF">LZC94_30595</name>
</gene>
<keyword evidence="2" id="KW-0436">Ligase</keyword>
<dbReference type="InterPro" id="IPR020845">
    <property type="entry name" value="AMP-binding_CS"/>
</dbReference>
<keyword evidence="7" id="KW-1185">Reference proteome</keyword>
<dbReference type="Gene3D" id="3.40.50.12780">
    <property type="entry name" value="N-terminal domain of ligase-like"/>
    <property type="match status" value="1"/>
</dbReference>
<evidence type="ECO:0000313" key="6">
    <source>
        <dbReference type="EMBL" id="WXB12190.1"/>
    </source>
</evidence>
<sequence length="488" mass="51543">MPDELSVWAAAREVPQRTALVADGAAVSYVELAHRVQAAAAWLARQGIAAGHPGRVALVAAHDEPTLLVLLALIDLGVTVVLIHPRLTPRERALLIADTTPSLVVEAPGPLSPLEAAPATPGPTTNVPVDGAHAMCILFTSGTTGRAKGVLLSRNAFRAAARASEANLGWREDDRWLLGTSLAHVAGLSVVMRCLIARRTFVLPALHRFDPYAIEAVLHRDRVTLLSWVSPMLAQYLDAERTMPRTVRAILLGGGPASPRLLQRAKERGLPIVTTYGLTESCAQVTTQILGTPPGPEQGAGPPLPGNEVRIVDGEVHVRGPSRMSGYFPPGAHPDAVDPEGWLHTGDHGHLDEAGRLHVSARRADRIVTGGENVSPVEVEHALEQLEAVRAVCVFGVADETWGAVVAAAIVWNDPARGCSDPDLARALAAMLAPSKRPRLLAVLDDLAWNAGGKLDRAETAKRAIPHLRSLPGAPNGSTSSTEHAPSG</sequence>
<dbReference type="Pfam" id="PF13193">
    <property type="entry name" value="AMP-binding_C"/>
    <property type="match status" value="1"/>
</dbReference>
<dbReference type="InterPro" id="IPR025110">
    <property type="entry name" value="AMP-bd_C"/>
</dbReference>
<accession>A0ABZ2LPB2</accession>
<proteinExistence type="inferred from homology"/>
<feature type="compositionally biased region" description="Polar residues" evidence="3">
    <location>
        <begin position="476"/>
        <end position="488"/>
    </location>
</feature>
<dbReference type="Pfam" id="PF00501">
    <property type="entry name" value="AMP-binding"/>
    <property type="match status" value="1"/>
</dbReference>
<comment type="similarity">
    <text evidence="1">Belongs to the ATP-dependent AMP-binding enzyme family.</text>
</comment>
<evidence type="ECO:0000256" key="1">
    <source>
        <dbReference type="ARBA" id="ARBA00006432"/>
    </source>
</evidence>
<dbReference type="PANTHER" id="PTHR43201:SF5">
    <property type="entry name" value="MEDIUM-CHAIN ACYL-COA LIGASE ACSF2, MITOCHONDRIAL"/>
    <property type="match status" value="1"/>
</dbReference>
<evidence type="ECO:0000259" key="4">
    <source>
        <dbReference type="Pfam" id="PF00501"/>
    </source>
</evidence>
<reference evidence="6 7" key="1">
    <citation type="submission" date="2021-12" db="EMBL/GenBank/DDBJ databases">
        <title>Discovery of the Pendulisporaceae a myxobacterial family with distinct sporulation behavior and unique specialized metabolism.</title>
        <authorList>
            <person name="Garcia R."/>
            <person name="Popoff A."/>
            <person name="Bader C.D."/>
            <person name="Loehr J."/>
            <person name="Walesch S."/>
            <person name="Walt C."/>
            <person name="Boldt J."/>
            <person name="Bunk B."/>
            <person name="Haeckl F.J.F.P.J."/>
            <person name="Gunesch A.P."/>
            <person name="Birkelbach J."/>
            <person name="Nuebel U."/>
            <person name="Pietschmann T."/>
            <person name="Bach T."/>
            <person name="Mueller R."/>
        </authorList>
    </citation>
    <scope>NUCLEOTIDE SEQUENCE [LARGE SCALE GENOMIC DNA]</scope>
    <source>
        <strain evidence="6 7">MSr11954</strain>
    </source>
</reference>
<feature type="domain" description="AMP-binding enzyme C-terminal" evidence="5">
    <location>
        <begin position="378"/>
        <end position="454"/>
    </location>
</feature>